<dbReference type="PROSITE" id="PS50088">
    <property type="entry name" value="ANK_REPEAT"/>
    <property type="match status" value="1"/>
</dbReference>
<dbReference type="InterPro" id="IPR036770">
    <property type="entry name" value="Ankyrin_rpt-contain_sf"/>
</dbReference>
<dbReference type="InterPro" id="IPR007858">
    <property type="entry name" value="Dpy-30_motif"/>
</dbReference>
<evidence type="ECO:0000313" key="4">
    <source>
        <dbReference type="RefSeq" id="XP_011496789.1"/>
    </source>
</evidence>
<dbReference type="RefSeq" id="XP_011496789.1">
    <property type="nucleotide sequence ID" value="XM_011498487.1"/>
</dbReference>
<dbReference type="AlphaFoldDB" id="A0AAJ6YEV0"/>
<dbReference type="GeneID" id="105361346"/>
<dbReference type="Proteomes" id="UP000695007">
    <property type="component" value="Unplaced"/>
</dbReference>
<dbReference type="PANTHER" id="PTHR24172:SF4">
    <property type="entry name" value="ANK_REP_REGION DOMAIN-CONTAINING PROTEIN"/>
    <property type="match status" value="1"/>
</dbReference>
<gene>
    <name evidence="4" type="primary">LOC105361346</name>
</gene>
<dbReference type="PANTHER" id="PTHR24172">
    <property type="entry name" value="ANK_REP_REGION DOMAIN-CONTAINING PROTEIN"/>
    <property type="match status" value="1"/>
</dbReference>
<dbReference type="Pfam" id="PF12796">
    <property type="entry name" value="Ank_2"/>
    <property type="match status" value="1"/>
</dbReference>
<sequence length="421" mass="47064">MLVDKVPGVDVVSGRRDVTEPETLAMLERCFRLLTSGIGGGTAGVPGRRSSMPMTPNGSRASTSELKIFQDEEGRYLASSLGDPLIKGLTEIATSRPKDPITFLASYLYNFANKDNGKDKKENSSGLTVSENEKNDEANQESRTNDDNDDGYPQSPDLDIPYTFFTEVERDEDGQTLLHVAASRSHSKDGLYHLLQEKQINIAFRDTEYRTGRDVAELKGNRDNVRGIDRFVVYLAARGETDKLVELLMEGYDHILDTQDDGKNILRIADDEKNKSTVEFLKSISNFMKLRDGIHSAIRSGDPVKVRQLLEVNGEGARLLVLGKNATGRCALHIAVLREYPEIVQYIANTYPETLCLGDNLERTALHYAMGVPSVEEMSSILIQAGAKRVQKDLRLRQPSYYFMDNTDIKQLQDEEESTNK</sequence>
<feature type="compositionally biased region" description="Polar residues" evidence="2">
    <location>
        <begin position="52"/>
        <end position="62"/>
    </location>
</feature>
<feature type="repeat" description="ANK" evidence="1">
    <location>
        <begin position="173"/>
        <end position="207"/>
    </location>
</feature>
<evidence type="ECO:0000313" key="3">
    <source>
        <dbReference type="Proteomes" id="UP000695007"/>
    </source>
</evidence>
<feature type="region of interest" description="Disordered" evidence="2">
    <location>
        <begin position="118"/>
        <end position="158"/>
    </location>
</feature>
<keyword evidence="3" id="KW-1185">Reference proteome</keyword>
<dbReference type="Gene3D" id="1.25.40.20">
    <property type="entry name" value="Ankyrin repeat-containing domain"/>
    <property type="match status" value="2"/>
</dbReference>
<keyword evidence="1" id="KW-0040">ANK repeat</keyword>
<dbReference type="SUPFAM" id="SSF48403">
    <property type="entry name" value="Ankyrin repeat"/>
    <property type="match status" value="1"/>
</dbReference>
<dbReference type="InterPro" id="IPR049630">
    <property type="entry name" value="DYDC-like_DD"/>
</dbReference>
<organism evidence="3 4">
    <name type="scientific">Ceratosolen solmsi marchali</name>
    <dbReference type="NCBI Taxonomy" id="326594"/>
    <lineage>
        <taxon>Eukaryota</taxon>
        <taxon>Metazoa</taxon>
        <taxon>Ecdysozoa</taxon>
        <taxon>Arthropoda</taxon>
        <taxon>Hexapoda</taxon>
        <taxon>Insecta</taxon>
        <taxon>Pterygota</taxon>
        <taxon>Neoptera</taxon>
        <taxon>Endopterygota</taxon>
        <taxon>Hymenoptera</taxon>
        <taxon>Apocrita</taxon>
        <taxon>Proctotrupomorpha</taxon>
        <taxon>Chalcidoidea</taxon>
        <taxon>Agaonidae</taxon>
        <taxon>Agaoninae</taxon>
        <taxon>Ceratosolen</taxon>
    </lineage>
</organism>
<evidence type="ECO:0000256" key="2">
    <source>
        <dbReference type="SAM" id="MobiDB-lite"/>
    </source>
</evidence>
<dbReference type="InterPro" id="IPR002110">
    <property type="entry name" value="Ankyrin_rpt"/>
</dbReference>
<dbReference type="KEGG" id="csol:105361346"/>
<reference evidence="4" key="1">
    <citation type="submission" date="2025-08" db="UniProtKB">
        <authorList>
            <consortium name="RefSeq"/>
        </authorList>
    </citation>
    <scope>IDENTIFICATION</scope>
</reference>
<dbReference type="Pfam" id="PF05186">
    <property type="entry name" value="Dpy-30"/>
    <property type="match status" value="1"/>
</dbReference>
<evidence type="ECO:0000256" key="1">
    <source>
        <dbReference type="PROSITE-ProRule" id="PRU00023"/>
    </source>
</evidence>
<feature type="region of interest" description="Disordered" evidence="2">
    <location>
        <begin position="42"/>
        <end position="62"/>
    </location>
</feature>
<dbReference type="SMART" id="SM00248">
    <property type="entry name" value="ANK"/>
    <property type="match status" value="3"/>
</dbReference>
<name>A0AAJ6YEV0_9HYME</name>
<dbReference type="CDD" id="cd22966">
    <property type="entry name" value="DD_DYDC-like"/>
    <property type="match status" value="1"/>
</dbReference>
<accession>A0AAJ6YEV0</accession>
<protein>
    <submittedName>
        <fullName evidence="4">Uncharacterized protein LOC105361346 isoform X1</fullName>
    </submittedName>
</protein>
<dbReference type="Gene3D" id="1.20.890.10">
    <property type="entry name" value="cAMP-dependent protein kinase regulatory subunit, dimerization-anchoring domain"/>
    <property type="match status" value="1"/>
</dbReference>
<proteinExistence type="predicted"/>